<accession>A0A8E2LHB7</accession>
<keyword evidence="3" id="KW-1185">Reference proteome</keyword>
<name>A0A8E2LHB7_9BACI</name>
<evidence type="ECO:0000259" key="1">
    <source>
        <dbReference type="PROSITE" id="PS50965"/>
    </source>
</evidence>
<evidence type="ECO:0000313" key="3">
    <source>
        <dbReference type="Proteomes" id="UP000189761"/>
    </source>
</evidence>
<dbReference type="EMBL" id="MTLA01000018">
    <property type="protein sequence ID" value="OOP70074.1"/>
    <property type="molecule type" value="Genomic_DNA"/>
</dbReference>
<dbReference type="AlphaFoldDB" id="A0A8E2LHB7"/>
<dbReference type="Pfam" id="PF08378">
    <property type="entry name" value="NERD"/>
    <property type="match status" value="1"/>
</dbReference>
<organism evidence="2 3">
    <name type="scientific">Heyndrickxia oleronia</name>
    <dbReference type="NCBI Taxonomy" id="38875"/>
    <lineage>
        <taxon>Bacteria</taxon>
        <taxon>Bacillati</taxon>
        <taxon>Bacillota</taxon>
        <taxon>Bacilli</taxon>
        <taxon>Bacillales</taxon>
        <taxon>Bacillaceae</taxon>
        <taxon>Heyndrickxia</taxon>
    </lineage>
</organism>
<reference evidence="2 3" key="1">
    <citation type="submission" date="2017-01" db="EMBL/GenBank/DDBJ databases">
        <title>Draft genome sequence of Bacillus oleronius.</title>
        <authorList>
            <person name="Allam M."/>
        </authorList>
    </citation>
    <scope>NUCLEOTIDE SEQUENCE [LARGE SCALE GENOMIC DNA]</scope>
    <source>
        <strain evidence="2 3">DSM 9356</strain>
    </source>
</reference>
<protein>
    <recommendedName>
        <fullName evidence="1">NERD domain-containing protein</fullName>
    </recommendedName>
</protein>
<dbReference type="Proteomes" id="UP000189761">
    <property type="component" value="Unassembled WGS sequence"/>
</dbReference>
<dbReference type="PROSITE" id="PS50965">
    <property type="entry name" value="NERD"/>
    <property type="match status" value="1"/>
</dbReference>
<gene>
    <name evidence="2" type="ORF">BWZ43_01880</name>
</gene>
<dbReference type="InterPro" id="IPR011528">
    <property type="entry name" value="NERD"/>
</dbReference>
<sequence length="300" mass="35502">MILKPRYESLELELLKYLYKRMNLSEKDHLNYLNLNKGFIGEQHFDEWLHHLPDNWLILNDLLFEFSHSHFQIDSMVITNSTIYIFEVKNYDGDYYMEDDRWFSSSGSEIKNPILQLKRTETLLRKLLQDLQLNMPIKAHVIFINPEFHLYHAPRNQPIIYPTQIQRFFNRMMTTAASNTSSRHTQLAKKLISLHIEESPYTRIPEYTFEQLKKGVICARCGGFIGDFHKKLVICKCGYKENASTAVLRSIKEYTTLFPNNKINTNAIYEWCKIMPKRTISRILSQNFNIIGHGQSSYYI</sequence>
<dbReference type="RefSeq" id="WP_058006153.1">
    <property type="nucleotide sequence ID" value="NZ_CP065424.1"/>
</dbReference>
<comment type="caution">
    <text evidence="2">The sequence shown here is derived from an EMBL/GenBank/DDBJ whole genome shotgun (WGS) entry which is preliminary data.</text>
</comment>
<evidence type="ECO:0000313" key="2">
    <source>
        <dbReference type="EMBL" id="OOP70074.1"/>
    </source>
</evidence>
<proteinExistence type="predicted"/>
<feature type="domain" description="NERD" evidence="1">
    <location>
        <begin position="37"/>
        <end position="147"/>
    </location>
</feature>